<protein>
    <recommendedName>
        <fullName evidence="3">DUF5054 domain-containing protein</fullName>
    </recommendedName>
</protein>
<accession>A0ABN8GBD4</accession>
<proteinExistence type="predicted"/>
<comment type="caution">
    <text evidence="1">The sequence shown here is derived from an EMBL/GenBank/DDBJ whole genome shotgun (WGS) entry which is preliminary data.</text>
</comment>
<dbReference type="Pfam" id="PF16477">
    <property type="entry name" value="DUF5054"/>
    <property type="match status" value="1"/>
</dbReference>
<dbReference type="InterPro" id="IPR032482">
    <property type="entry name" value="DUF5054"/>
</dbReference>
<evidence type="ECO:0000313" key="1">
    <source>
        <dbReference type="EMBL" id="CAH1202184.1"/>
    </source>
</evidence>
<dbReference type="SUPFAM" id="SSF88713">
    <property type="entry name" value="Glycoside hydrolase/deacetylase"/>
    <property type="match status" value="1"/>
</dbReference>
<dbReference type="InterPro" id="IPR011330">
    <property type="entry name" value="Glyco_hydro/deAcase_b/a-brl"/>
</dbReference>
<dbReference type="InterPro" id="IPR027291">
    <property type="entry name" value="Glyco_hydro_38_N_sf"/>
</dbReference>
<dbReference type="Gene3D" id="3.20.110.10">
    <property type="entry name" value="Glycoside hydrolase 38, N terminal domain"/>
    <property type="match status" value="1"/>
</dbReference>
<keyword evidence="2" id="KW-1185">Reference proteome</keyword>
<organism evidence="1 2">
    <name type="scientific">Paenibacillus allorhizoplanae</name>
    <dbReference type="NCBI Taxonomy" id="2905648"/>
    <lineage>
        <taxon>Bacteria</taxon>
        <taxon>Bacillati</taxon>
        <taxon>Bacillota</taxon>
        <taxon>Bacilli</taxon>
        <taxon>Bacillales</taxon>
        <taxon>Paenibacillaceae</taxon>
        <taxon>Paenibacillus</taxon>
    </lineage>
</organism>
<dbReference type="Proteomes" id="UP000838821">
    <property type="component" value="Unassembled WGS sequence"/>
</dbReference>
<evidence type="ECO:0000313" key="2">
    <source>
        <dbReference type="Proteomes" id="UP000838821"/>
    </source>
</evidence>
<gene>
    <name evidence="1" type="ORF">PAECIP111891_02025</name>
</gene>
<evidence type="ECO:0008006" key="3">
    <source>
        <dbReference type="Google" id="ProtNLM"/>
    </source>
</evidence>
<dbReference type="EMBL" id="CAKMMW010000004">
    <property type="protein sequence ID" value="CAH1202184.1"/>
    <property type="molecule type" value="Genomic_DNA"/>
</dbReference>
<reference evidence="1" key="1">
    <citation type="submission" date="2022-01" db="EMBL/GenBank/DDBJ databases">
        <authorList>
            <person name="Criscuolo A."/>
        </authorList>
    </citation>
    <scope>NUCLEOTIDE SEQUENCE</scope>
    <source>
        <strain evidence="1">CIP111891</strain>
    </source>
</reference>
<dbReference type="RefSeq" id="WP_236286718.1">
    <property type="nucleotide sequence ID" value="NZ_CAKMMW010000004.1"/>
</dbReference>
<name>A0ABN8GBD4_9BACL</name>
<sequence>MTTIKRVHVIFKTHLDIGFTDLAERVLDRYMKQFIPQALDLSEQLAREEGNVKFVWTTGSWLINEFLTTAQPEMRERMEVAIRENRIVWHGLPFTTHTELMDTKLFDFGVSLSKKLDRVFGKKTIAAKMTDVPGHTIGMVPILARNGIRFLHMGVNPVCKHPKVPPVFVWRAADGSEVVVNYTNDYGTQLQVAGLEDALYFAHTGDNHGPPRMEDVHTMFIQLQQKYPEATILASTLDAFAEKILTLKDQLPVITEEIGDSWIHGAASDPWKIARYRELLRLRDQWVNSGVLDPQSDQYARFCNRLMLVPEHTWGMNEQVYLNDYEHYSAADFAAARARDSVDEARTNKYAYLSWPAKSERSYSVFESSWKEQRDYLDQAVAALDASLAAEVDQAFGRMVPGVEEFLEKDSVSLEVNACYNLGMFQVSFGSDGSINYLSDSDGKLWADDEHRLGIYHYETFGKEDYDRFFKEYVTNLKRHHNWADNDLGKPGLEYTWPMPEHKRYKPAVKSLYVNKKSDRAIVHAELKLPSTVYEYYGAPRKMTLVYTFFLQEPCIEVELHAMDKPACRLPEAGWMSFMPITDSPHQWTMEKLGAHISPLFVVKDGNRNMHGVERGLRYQGPEGSMIIETLDAPIVCPGEPRLLHFDNSFAPLEGGFHFNLHNNVWGTNFAMWFEDEMKYRFRLTVKANRML</sequence>
<dbReference type="CDD" id="cd10791">
    <property type="entry name" value="GH38N_AMII_like_1"/>
    <property type="match status" value="1"/>
</dbReference>